<reference evidence="2 3" key="1">
    <citation type="journal article" date="2021" name="Arch. Microbiol.">
        <title>Thalassobius aquimarinus sp. nov., isolated from the Sea of Japan seashore.</title>
        <authorList>
            <person name="Kurilenko V.V."/>
            <person name="Romanenko L.A."/>
            <person name="Chernysheva N.Y."/>
            <person name="Velansky P.V."/>
            <person name="Tekutyeva L.A."/>
            <person name="Isaeva M.P."/>
            <person name="Mikhailov V.V."/>
        </authorList>
    </citation>
    <scope>NUCLEOTIDE SEQUENCE [LARGE SCALE GENOMIC DNA]</scope>
    <source>
        <strain evidence="2 3">KMM 8518</strain>
    </source>
</reference>
<accession>A0ABS5HQ30</accession>
<feature type="transmembrane region" description="Helical" evidence="1">
    <location>
        <begin position="126"/>
        <end position="146"/>
    </location>
</feature>
<feature type="transmembrane region" description="Helical" evidence="1">
    <location>
        <begin position="158"/>
        <end position="178"/>
    </location>
</feature>
<proteinExistence type="predicted"/>
<protein>
    <recommendedName>
        <fullName evidence="4">Permease</fullName>
    </recommendedName>
</protein>
<organism evidence="2 3">
    <name type="scientific">Thalassovita aquimarina</name>
    <dbReference type="NCBI Taxonomy" id="2785917"/>
    <lineage>
        <taxon>Bacteria</taxon>
        <taxon>Pseudomonadati</taxon>
        <taxon>Pseudomonadota</taxon>
        <taxon>Alphaproteobacteria</taxon>
        <taxon>Rhodobacterales</taxon>
        <taxon>Roseobacteraceae</taxon>
        <taxon>Thalassovita</taxon>
    </lineage>
</organism>
<keyword evidence="1" id="KW-0472">Membrane</keyword>
<dbReference type="RefSeq" id="WP_212700219.1">
    <property type="nucleotide sequence ID" value="NZ_JADMKU010000004.1"/>
</dbReference>
<evidence type="ECO:0008006" key="4">
    <source>
        <dbReference type="Google" id="ProtNLM"/>
    </source>
</evidence>
<keyword evidence="1" id="KW-1133">Transmembrane helix</keyword>
<comment type="caution">
    <text evidence="2">The sequence shown here is derived from an EMBL/GenBank/DDBJ whole genome shotgun (WGS) entry which is preliminary data.</text>
</comment>
<evidence type="ECO:0000313" key="3">
    <source>
        <dbReference type="Proteomes" id="UP001195941"/>
    </source>
</evidence>
<keyword evidence="3" id="KW-1185">Reference proteome</keyword>
<gene>
    <name evidence="2" type="ORF">IT775_06170</name>
</gene>
<evidence type="ECO:0000256" key="1">
    <source>
        <dbReference type="SAM" id="Phobius"/>
    </source>
</evidence>
<dbReference type="EMBL" id="JADMKU010000004">
    <property type="protein sequence ID" value="MBR9650703.1"/>
    <property type="molecule type" value="Genomic_DNA"/>
</dbReference>
<feature type="transmembrane region" description="Helical" evidence="1">
    <location>
        <begin position="97"/>
        <end position="120"/>
    </location>
</feature>
<evidence type="ECO:0000313" key="2">
    <source>
        <dbReference type="EMBL" id="MBR9650703.1"/>
    </source>
</evidence>
<keyword evidence="1" id="KW-0812">Transmembrane</keyword>
<feature type="transmembrane region" description="Helical" evidence="1">
    <location>
        <begin position="54"/>
        <end position="77"/>
    </location>
</feature>
<name>A0ABS5HQ30_9RHOB</name>
<dbReference type="Proteomes" id="UP001195941">
    <property type="component" value="Unassembled WGS sequence"/>
</dbReference>
<feature type="transmembrane region" description="Helical" evidence="1">
    <location>
        <begin position="21"/>
        <end position="42"/>
    </location>
</feature>
<sequence length="184" mass="19371">MKNITADPPPAPRRRKVIDNGFLVLLAFTVAGGIGVMVKSGIGRVGEIAVETLGFIAVLSPKIAAGVFIAATLPLILPRDRVAAWIGRNSGLRGLSIAMLAGMVIPGGPAMTFPLAAGFAAAGADLGAIIAFVSGWSLLSLNRTLIWEFSFLPHDMVALRWIVSLPLPVLLGFAVRLLPWRVRA</sequence>